<comment type="caution">
    <text evidence="2">The sequence shown here is derived from an EMBL/GenBank/DDBJ whole genome shotgun (WGS) entry which is preliminary data.</text>
</comment>
<dbReference type="EMBL" id="MHWM01000030">
    <property type="protein sequence ID" value="OHB08182.1"/>
    <property type="molecule type" value="Genomic_DNA"/>
</dbReference>
<organism evidence="2 3">
    <name type="scientific">Candidatus Zambryskibacteria bacterium RIFCSPLOWO2_02_FULL_39_14</name>
    <dbReference type="NCBI Taxonomy" id="1802769"/>
    <lineage>
        <taxon>Bacteria</taxon>
        <taxon>Candidatus Zambryskiibacteriota</taxon>
    </lineage>
</organism>
<dbReference type="Gene3D" id="3.90.320.10">
    <property type="match status" value="1"/>
</dbReference>
<evidence type="ECO:0000313" key="2">
    <source>
        <dbReference type="EMBL" id="OHB08182.1"/>
    </source>
</evidence>
<protein>
    <recommendedName>
        <fullName evidence="1">DUF2779 domain-containing protein</fullName>
    </recommendedName>
</protein>
<dbReference type="Pfam" id="PF11074">
    <property type="entry name" value="DUF2779"/>
    <property type="match status" value="1"/>
</dbReference>
<evidence type="ECO:0000313" key="3">
    <source>
        <dbReference type="Proteomes" id="UP000177096"/>
    </source>
</evidence>
<proteinExistence type="predicted"/>
<reference evidence="2 3" key="1">
    <citation type="journal article" date="2016" name="Nat. Commun.">
        <title>Thousands of microbial genomes shed light on interconnected biogeochemical processes in an aquifer system.</title>
        <authorList>
            <person name="Anantharaman K."/>
            <person name="Brown C.T."/>
            <person name="Hug L.A."/>
            <person name="Sharon I."/>
            <person name="Castelle C.J."/>
            <person name="Probst A.J."/>
            <person name="Thomas B.C."/>
            <person name="Singh A."/>
            <person name="Wilkins M.J."/>
            <person name="Karaoz U."/>
            <person name="Brodie E.L."/>
            <person name="Williams K.H."/>
            <person name="Hubbard S.S."/>
            <person name="Banfield J.F."/>
        </authorList>
    </citation>
    <scope>NUCLEOTIDE SEQUENCE [LARGE SCALE GENOMIC DNA]</scope>
</reference>
<gene>
    <name evidence="2" type="ORF">A3I86_00535</name>
</gene>
<feature type="domain" description="DUF2779" evidence="1">
    <location>
        <begin position="308"/>
        <end position="433"/>
    </location>
</feature>
<dbReference type="Proteomes" id="UP000177096">
    <property type="component" value="Unassembled WGS sequence"/>
</dbReference>
<dbReference type="InterPro" id="IPR021301">
    <property type="entry name" value="DUF2779"/>
</dbReference>
<dbReference type="AlphaFoldDB" id="A0A1G2UGD9"/>
<dbReference type="InterPro" id="IPR011604">
    <property type="entry name" value="PDDEXK-like_dom_sf"/>
</dbReference>
<evidence type="ECO:0000259" key="1">
    <source>
        <dbReference type="Pfam" id="PF11074"/>
    </source>
</evidence>
<accession>A0A1G2UGD9</accession>
<name>A0A1G2UGD9_9BACT</name>
<sequence length="504" mass="58753">MVISKSEFMMFLKHPAWLWLKKYDKNKIPIPDEDLQARFDEGTLFEEYAEKLFPKAVKLGYKNNGEFSGTKYYSLPETTKKELNKNTKVILQGRVEIDLSKQLGSLTSIFDVLERIEGNTFNLYEIKSSTTVKPEHIPDLAFQTITLEKAGLSIHKIFVLHVNNEYVKEGNIDINKLSRKTDVTEEVRANIDETLDNIEKAFKILSTKEIPDISPRYLKQGSMEEWLEIFKLVKGDLPQYSIYKLSILTPKKVGLLEDMGIKLIDDIPLDFDLSEKQQKQVEAVKTGERDINREDIKEFLSTFEFPLHFFDYETMSSVIPIFDGTRPYQQVPFQYSLHIQKDLKNNLIHKEYLHTENSNPVLPLLKQMQKDFDGKGSIVSWYKQFEMKRNDEMALMYPEFKSFLQNLNDRMVDLMIPFSKGWFVDKDFFGSASLKAVLPVLAPELSYKELEVSHGGQAQRIWMETILNGKSIENKDKIMDNLRKYCTLDTYAMYVIYKYLVSLI</sequence>